<keyword evidence="14" id="KW-1185">Reference proteome</keyword>
<comment type="similarity">
    <text evidence="2">Belongs to the EccB family.</text>
</comment>
<dbReference type="GO" id="GO:0005886">
    <property type="term" value="C:plasma membrane"/>
    <property type="evidence" value="ECO:0007669"/>
    <property type="project" value="UniProtKB-SubCell"/>
</dbReference>
<evidence type="ECO:0000256" key="6">
    <source>
        <dbReference type="ARBA" id="ARBA00022801"/>
    </source>
</evidence>
<keyword evidence="4 10" id="KW-0812">Transmembrane</keyword>
<dbReference type="InterPro" id="IPR044857">
    <property type="entry name" value="T7SS_EccB_R1"/>
</dbReference>
<evidence type="ECO:0000256" key="10">
    <source>
        <dbReference type="SAM" id="Phobius"/>
    </source>
</evidence>
<evidence type="ECO:0000313" key="12">
    <source>
        <dbReference type="EMBL" id="GGJ03111.1"/>
    </source>
</evidence>
<dbReference type="Proteomes" id="UP001500220">
    <property type="component" value="Unassembled WGS sequence"/>
</dbReference>
<reference evidence="14" key="3">
    <citation type="journal article" date="2019" name="Int. J. Syst. Evol. Microbiol.">
        <title>The Global Catalogue of Microorganisms (GCM) 10K type strain sequencing project: providing services to taxonomists for standard genome sequencing and annotation.</title>
        <authorList>
            <consortium name="The Broad Institute Genomics Platform"/>
            <consortium name="The Broad Institute Genome Sequencing Center for Infectious Disease"/>
            <person name="Wu L."/>
            <person name="Ma J."/>
        </authorList>
    </citation>
    <scope>NUCLEOTIDE SEQUENCE [LARGE SCALE GENOMIC DNA]</scope>
    <source>
        <strain evidence="14">JCM 10664</strain>
    </source>
</reference>
<dbReference type="Gene3D" id="3.30.2390.20">
    <property type="entry name" value="Type VII secretion system EccB, repeat 1 domain"/>
    <property type="match status" value="1"/>
</dbReference>
<dbReference type="Proteomes" id="UP000597989">
    <property type="component" value="Unassembled WGS sequence"/>
</dbReference>
<gene>
    <name evidence="11" type="primary">eccB_1</name>
    <name evidence="11" type="ORF">GCM10009545_02430</name>
    <name evidence="12" type="ORF">GCM10011581_45300</name>
</gene>
<reference evidence="11" key="1">
    <citation type="journal article" date="2014" name="Int. J. Syst. Evol. Microbiol.">
        <title>Complete genome of a new Firmicutes species belonging to the dominant human colonic microbiota ('Ruminococcus bicirculans') reveals two chromosomes and a selective capacity to utilize plant glucans.</title>
        <authorList>
            <consortium name="NISC Comparative Sequencing Program"/>
            <person name="Wegmann U."/>
            <person name="Louis P."/>
            <person name="Goesmann A."/>
            <person name="Henrissat B."/>
            <person name="Duncan S.H."/>
            <person name="Flint H.J."/>
        </authorList>
    </citation>
    <scope>NUCLEOTIDE SEQUENCE</scope>
    <source>
        <strain evidence="11">JCM 10664</strain>
    </source>
</reference>
<keyword evidence="6" id="KW-0378">Hydrolase</keyword>
<comment type="subcellular location">
    <subcellularLocation>
        <location evidence="1">Cell membrane</location>
        <topology evidence="1">Single-pass membrane protein</topology>
    </subcellularLocation>
</comment>
<evidence type="ECO:0000256" key="4">
    <source>
        <dbReference type="ARBA" id="ARBA00022692"/>
    </source>
</evidence>
<evidence type="ECO:0000256" key="2">
    <source>
        <dbReference type="ARBA" id="ARBA00008149"/>
    </source>
</evidence>
<dbReference type="NCBIfam" id="TIGR03919">
    <property type="entry name" value="T7SS_EccB"/>
    <property type="match status" value="1"/>
</dbReference>
<dbReference type="PANTHER" id="PTHR40765">
    <property type="entry name" value="ESX-2 SECRETION SYSTEM ATPASE ECCB2"/>
    <property type="match status" value="1"/>
</dbReference>
<dbReference type="InterPro" id="IPR007795">
    <property type="entry name" value="T7SS_EccB"/>
</dbReference>
<dbReference type="EMBL" id="BMMT01000021">
    <property type="protein sequence ID" value="GGJ03111.1"/>
    <property type="molecule type" value="Genomic_DNA"/>
</dbReference>
<evidence type="ECO:0000256" key="1">
    <source>
        <dbReference type="ARBA" id="ARBA00004162"/>
    </source>
</evidence>
<evidence type="ECO:0000313" key="14">
    <source>
        <dbReference type="Proteomes" id="UP001500220"/>
    </source>
</evidence>
<keyword evidence="9 10" id="KW-0472">Membrane</keyword>
<dbReference type="GO" id="GO:0005524">
    <property type="term" value="F:ATP binding"/>
    <property type="evidence" value="ECO:0007669"/>
    <property type="project" value="UniProtKB-KW"/>
</dbReference>
<reference evidence="12 13" key="2">
    <citation type="journal article" date="2014" name="Int. J. Syst. Evol. Microbiol.">
        <title>Complete genome sequence of Corynebacterium casei LMG S-19264T (=DSM 44701T), isolated from a smear-ripened cheese.</title>
        <authorList>
            <consortium name="US DOE Joint Genome Institute (JGI-PGF)"/>
            <person name="Walter F."/>
            <person name="Albersmeier A."/>
            <person name="Kalinowski J."/>
            <person name="Ruckert C."/>
        </authorList>
    </citation>
    <scope>NUCLEOTIDE SEQUENCE [LARGE SCALE GENOMIC DNA]</scope>
    <source>
        <strain evidence="12 13">CGMCC 4.7206</strain>
    </source>
</reference>
<comment type="caution">
    <text evidence="12">The sequence shown here is derived from an EMBL/GenBank/DDBJ whole genome shotgun (WGS) entry which is preliminary data.</text>
</comment>
<dbReference type="PANTHER" id="PTHR40765:SF2">
    <property type="entry name" value="ESX-2 SECRETION SYSTEM ATPASE ECCB2"/>
    <property type="match status" value="1"/>
</dbReference>
<name>A0A917K6R7_9PSEU</name>
<organism evidence="12 13">
    <name type="scientific">Saccharopolyspora thermophila</name>
    <dbReference type="NCBI Taxonomy" id="89367"/>
    <lineage>
        <taxon>Bacteria</taxon>
        <taxon>Bacillati</taxon>
        <taxon>Actinomycetota</taxon>
        <taxon>Actinomycetes</taxon>
        <taxon>Pseudonocardiales</taxon>
        <taxon>Pseudonocardiaceae</taxon>
        <taxon>Saccharopolyspora</taxon>
    </lineage>
</organism>
<keyword evidence="8 10" id="KW-1133">Transmembrane helix</keyword>
<dbReference type="Pfam" id="PF05108">
    <property type="entry name" value="T7SS_ESX1_EccB"/>
    <property type="match status" value="1"/>
</dbReference>
<dbReference type="EMBL" id="BAAAHC010000001">
    <property type="protein sequence ID" value="GAA0504188.1"/>
    <property type="molecule type" value="Genomic_DNA"/>
</dbReference>
<dbReference type="Gene3D" id="2.40.50.910">
    <property type="entry name" value="Type VII secretion system EccB, repeat 3 domain"/>
    <property type="match status" value="1"/>
</dbReference>
<evidence type="ECO:0000256" key="5">
    <source>
        <dbReference type="ARBA" id="ARBA00022741"/>
    </source>
</evidence>
<proteinExistence type="inferred from homology"/>
<evidence type="ECO:0000256" key="3">
    <source>
        <dbReference type="ARBA" id="ARBA00022475"/>
    </source>
</evidence>
<dbReference type="GO" id="GO:0016787">
    <property type="term" value="F:hydrolase activity"/>
    <property type="evidence" value="ECO:0007669"/>
    <property type="project" value="UniProtKB-KW"/>
</dbReference>
<evidence type="ECO:0000313" key="11">
    <source>
        <dbReference type="EMBL" id="GAA0504188.1"/>
    </source>
</evidence>
<protein>
    <submittedName>
        <fullName evidence="12">Type VII secretion protein EccB</fullName>
    </submittedName>
</protein>
<accession>A0A917K6R7</accession>
<reference evidence="11" key="5">
    <citation type="submission" date="2023-12" db="EMBL/GenBank/DDBJ databases">
        <authorList>
            <person name="Sun Q."/>
            <person name="Inoue M."/>
        </authorList>
    </citation>
    <scope>NUCLEOTIDE SEQUENCE</scope>
    <source>
        <strain evidence="11">JCM 10664</strain>
    </source>
</reference>
<evidence type="ECO:0000256" key="9">
    <source>
        <dbReference type="ARBA" id="ARBA00023136"/>
    </source>
</evidence>
<dbReference type="RefSeq" id="WP_188990989.1">
    <property type="nucleotide sequence ID" value="NZ_BAAAHC010000001.1"/>
</dbReference>
<evidence type="ECO:0000313" key="13">
    <source>
        <dbReference type="Proteomes" id="UP000597989"/>
    </source>
</evidence>
<dbReference type="InterPro" id="IPR042485">
    <property type="entry name" value="T7SS_EccB_R3"/>
</dbReference>
<reference evidence="12" key="4">
    <citation type="submission" date="2020-09" db="EMBL/GenBank/DDBJ databases">
        <authorList>
            <person name="Sun Q."/>
            <person name="Zhou Y."/>
        </authorList>
    </citation>
    <scope>NUCLEOTIDE SEQUENCE</scope>
    <source>
        <strain evidence="12">CGMCC 4.7206</strain>
    </source>
</reference>
<keyword evidence="5" id="KW-0547">Nucleotide-binding</keyword>
<sequence>MQTQRDHVHAYQFLMGRMSSALVLNDPASAEVPSRRAITGAIIGLVLALLISVGFGVFGFIFPGGNKSWQAEGAIVVEKETGTRYINVNGVLHPTLNYASAVLRQGAGAKVSLVSRASLRDAPRGAPMGIPGAPQSLPSAQDIVGAHWLFCLSGGNDFTLDFDPDTPAATLPTDRYALVESPTATQYVVWGGAKHRVAHPVVTAALGMAGEQPIRAPQQWLDALPDGPELAPAVINGAGSNGPVVGGQARQVGQLFEYHAANGDVELFVLRRDGLAPVSRTEFTLLDAMAGSPDPVRIDAAAVAAAPRSADRSLTRRLPDLSQARRLDRAAESLCLRQTPVGAQVRSEVVLAPQSPQGGVVRMPPGTGVVAAAVPVPAGRRTPDRYLITGGTKYLIPDDDSIRALGYGSVPVRPISTELLAALPSGPDLSRAAMGVTGRG</sequence>
<evidence type="ECO:0000256" key="8">
    <source>
        <dbReference type="ARBA" id="ARBA00022989"/>
    </source>
</evidence>
<dbReference type="GO" id="GO:0005576">
    <property type="term" value="C:extracellular region"/>
    <property type="evidence" value="ECO:0007669"/>
    <property type="project" value="TreeGrafter"/>
</dbReference>
<keyword evidence="3" id="KW-1003">Cell membrane</keyword>
<feature type="transmembrane region" description="Helical" evidence="10">
    <location>
        <begin position="37"/>
        <end position="62"/>
    </location>
</feature>
<evidence type="ECO:0000256" key="7">
    <source>
        <dbReference type="ARBA" id="ARBA00022840"/>
    </source>
</evidence>
<dbReference type="AlphaFoldDB" id="A0A917K6R7"/>
<keyword evidence="7" id="KW-0067">ATP-binding</keyword>